<sequence>MQSRVLLIATLLALLASVRALEDEDASLLGFMQGYVQQASKTAQDALTSMQESLVARGWMTDGFDSLRDYWSTLKGKVSGFWDSTFETTPAPV</sequence>
<feature type="chain" id="PRO_5034510498" description="Apolipoprotein C-III" evidence="14">
    <location>
        <begin position="21"/>
        <end position="93"/>
    </location>
</feature>
<keyword evidence="6" id="KW-0964">Secreted</keyword>
<dbReference type="GO" id="GO:0070328">
    <property type="term" value="P:triglyceride homeostasis"/>
    <property type="evidence" value="ECO:0007669"/>
    <property type="project" value="TreeGrafter"/>
</dbReference>
<comment type="similarity">
    <text evidence="2">Belongs to the apolipoprotein C3 family.</text>
</comment>
<evidence type="ECO:0000256" key="13">
    <source>
        <dbReference type="ARBA" id="ARBA00045699"/>
    </source>
</evidence>
<keyword evidence="7 14" id="KW-0732">Signal</keyword>
<keyword evidence="10" id="KW-0443">Lipid metabolism</keyword>
<dbReference type="GO" id="GO:0070653">
    <property type="term" value="F:high-density lipoprotein particle receptor binding"/>
    <property type="evidence" value="ECO:0007669"/>
    <property type="project" value="TreeGrafter"/>
</dbReference>
<evidence type="ECO:0000256" key="11">
    <source>
        <dbReference type="ARBA" id="ARBA00023313"/>
    </source>
</evidence>
<dbReference type="GO" id="GO:0005543">
    <property type="term" value="F:phospholipid binding"/>
    <property type="evidence" value="ECO:0007669"/>
    <property type="project" value="TreeGrafter"/>
</dbReference>
<dbReference type="GO" id="GO:0042632">
    <property type="term" value="P:cholesterol homeostasis"/>
    <property type="evidence" value="ECO:0007669"/>
    <property type="project" value="TreeGrafter"/>
</dbReference>
<evidence type="ECO:0000256" key="1">
    <source>
        <dbReference type="ARBA" id="ARBA00004613"/>
    </source>
</evidence>
<proteinExistence type="inferred from homology"/>
<reference evidence="16" key="1">
    <citation type="submission" date="2025-08" db="UniProtKB">
        <authorList>
            <consortium name="RefSeq"/>
        </authorList>
    </citation>
    <scope>IDENTIFICATION</scope>
    <source>
        <tissue evidence="16">Muscle</tissue>
    </source>
</reference>
<dbReference type="PANTHER" id="PTHR14225">
    <property type="entry name" value="APOLIPOPROTEIN C-III"/>
    <property type="match status" value="1"/>
</dbReference>
<evidence type="ECO:0000256" key="5">
    <source>
        <dbReference type="ARBA" id="ARBA00022513"/>
    </source>
</evidence>
<organism evidence="15 16">
    <name type="scientific">Hipposideros armiger</name>
    <name type="common">Great Himalayan leaf-nosed bat</name>
    <dbReference type="NCBI Taxonomy" id="186990"/>
    <lineage>
        <taxon>Eukaryota</taxon>
        <taxon>Metazoa</taxon>
        <taxon>Chordata</taxon>
        <taxon>Craniata</taxon>
        <taxon>Vertebrata</taxon>
        <taxon>Euteleostomi</taxon>
        <taxon>Mammalia</taxon>
        <taxon>Eutheria</taxon>
        <taxon>Laurasiatheria</taxon>
        <taxon>Chiroptera</taxon>
        <taxon>Yinpterochiroptera</taxon>
        <taxon>Rhinolophoidea</taxon>
        <taxon>Hipposideridae</taxon>
        <taxon>Hipposideros</taxon>
    </lineage>
</organism>
<evidence type="ECO:0000256" key="12">
    <source>
        <dbReference type="ARBA" id="ARBA00031173"/>
    </source>
</evidence>
<name>A0A8B7RPQ1_HIPAR</name>
<dbReference type="OrthoDB" id="9049572at2759"/>
<dbReference type="GeneID" id="109385277"/>
<dbReference type="InterPro" id="IPR038195">
    <property type="entry name" value="Apo_CIII_sf"/>
</dbReference>
<dbReference type="RefSeq" id="XP_019502927.1">
    <property type="nucleotide sequence ID" value="XM_019647382.1"/>
</dbReference>
<evidence type="ECO:0000256" key="6">
    <source>
        <dbReference type="ARBA" id="ARBA00022525"/>
    </source>
</evidence>
<dbReference type="PANTHER" id="PTHR14225:SF0">
    <property type="entry name" value="APOLIPOPROTEIN C-III"/>
    <property type="match status" value="1"/>
</dbReference>
<evidence type="ECO:0000256" key="3">
    <source>
        <dbReference type="ARBA" id="ARBA00015570"/>
    </source>
</evidence>
<evidence type="ECO:0000256" key="2">
    <source>
        <dbReference type="ARBA" id="ARBA00011008"/>
    </source>
</evidence>
<keyword evidence="4" id="KW-0813">Transport</keyword>
<evidence type="ECO:0000256" key="14">
    <source>
        <dbReference type="SAM" id="SignalP"/>
    </source>
</evidence>
<comment type="subcellular location">
    <subcellularLocation>
        <location evidence="1">Secreted</location>
    </subcellularLocation>
</comment>
<dbReference type="AlphaFoldDB" id="A0A8B7RPQ1"/>
<dbReference type="Proteomes" id="UP000694851">
    <property type="component" value="Unplaced"/>
</dbReference>
<evidence type="ECO:0000256" key="9">
    <source>
        <dbReference type="ARBA" id="ARBA00023055"/>
    </source>
</evidence>
<dbReference type="Gene3D" id="6.10.90.10">
    <property type="entry name" value="Apolipoprotein CIII"/>
    <property type="match status" value="1"/>
</dbReference>
<dbReference type="GO" id="GO:0034366">
    <property type="term" value="C:spherical high-density lipoprotein particle"/>
    <property type="evidence" value="ECO:0007669"/>
    <property type="project" value="TreeGrafter"/>
</dbReference>
<gene>
    <name evidence="16" type="primary">APOC3</name>
</gene>
<dbReference type="GO" id="GO:0034361">
    <property type="term" value="C:very-low-density lipoprotein particle"/>
    <property type="evidence" value="ECO:0007669"/>
    <property type="project" value="UniProtKB-KW"/>
</dbReference>
<dbReference type="GO" id="GO:0055102">
    <property type="term" value="F:lipase inhibitor activity"/>
    <property type="evidence" value="ECO:0007669"/>
    <property type="project" value="TreeGrafter"/>
</dbReference>
<keyword evidence="8" id="KW-0442">Lipid degradation</keyword>
<keyword evidence="15" id="KW-1185">Reference proteome</keyword>
<dbReference type="GO" id="GO:0006869">
    <property type="term" value="P:lipid transport"/>
    <property type="evidence" value="ECO:0007669"/>
    <property type="project" value="UniProtKB-KW"/>
</dbReference>
<evidence type="ECO:0000256" key="4">
    <source>
        <dbReference type="ARBA" id="ARBA00022448"/>
    </source>
</evidence>
<dbReference type="KEGG" id="hai:109385277"/>
<dbReference type="GO" id="GO:0010987">
    <property type="term" value="P:negative regulation of high-density lipoprotein particle clearance"/>
    <property type="evidence" value="ECO:0007669"/>
    <property type="project" value="TreeGrafter"/>
</dbReference>
<evidence type="ECO:0000256" key="8">
    <source>
        <dbReference type="ARBA" id="ARBA00022963"/>
    </source>
</evidence>
<keyword evidence="5" id="KW-0162">Chylomicron</keyword>
<protein>
    <recommendedName>
        <fullName evidence="3">Apolipoprotein C-III</fullName>
    </recommendedName>
    <alternativeName>
        <fullName evidence="12">Apolipoprotein C3</fullName>
    </alternativeName>
</protein>
<dbReference type="GO" id="GO:0010897">
    <property type="term" value="P:negative regulation of triglyceride catabolic process"/>
    <property type="evidence" value="ECO:0007669"/>
    <property type="project" value="TreeGrafter"/>
</dbReference>
<feature type="signal peptide" evidence="14">
    <location>
        <begin position="1"/>
        <end position="20"/>
    </location>
</feature>
<dbReference type="GO" id="GO:0010916">
    <property type="term" value="P:negative regulation of very-low-density lipoprotein particle clearance"/>
    <property type="evidence" value="ECO:0007669"/>
    <property type="project" value="TreeGrafter"/>
</dbReference>
<dbReference type="GO" id="GO:0042627">
    <property type="term" value="C:chylomicron"/>
    <property type="evidence" value="ECO:0007669"/>
    <property type="project" value="UniProtKB-KW"/>
</dbReference>
<keyword evidence="11" id="KW-0850">VLDL</keyword>
<evidence type="ECO:0000313" key="15">
    <source>
        <dbReference type="Proteomes" id="UP000694851"/>
    </source>
</evidence>
<dbReference type="CTD" id="345"/>
<keyword evidence="9" id="KW-0445">Lipid transport</keyword>
<evidence type="ECO:0000256" key="10">
    <source>
        <dbReference type="ARBA" id="ARBA00023098"/>
    </source>
</evidence>
<dbReference type="GO" id="GO:0042157">
    <property type="term" value="P:lipoprotein metabolic process"/>
    <property type="evidence" value="ECO:0007669"/>
    <property type="project" value="InterPro"/>
</dbReference>
<dbReference type="InterPro" id="IPR008403">
    <property type="entry name" value="Apo-CIII"/>
</dbReference>
<dbReference type="Pfam" id="PF05778">
    <property type="entry name" value="Apo-CIII"/>
    <property type="match status" value="1"/>
</dbReference>
<accession>A0A8B7RPQ1</accession>
<evidence type="ECO:0000256" key="7">
    <source>
        <dbReference type="ARBA" id="ARBA00022729"/>
    </source>
</evidence>
<dbReference type="GO" id="GO:0034363">
    <property type="term" value="C:intermediate-density lipoprotein particle"/>
    <property type="evidence" value="ECO:0007669"/>
    <property type="project" value="TreeGrafter"/>
</dbReference>
<comment type="function">
    <text evidence="13">Component of triglyceride-rich very low density lipoproteins (VLDL) and high density lipoproteins (HDL) in plasma. Plays a multifaceted role in triglyceride homeostasis. Intracellularly, promotes hepatic very low density lipoprotein 1 (VLDL1) assembly and secretion; extracellularly, attenuates hydrolysis and clearance of triglyceride-rich lipoproteins (TRLs). Impairs the lipolysis of TRLs by inhibiting lipoprotein lipase and the hepatic uptake of TRLs by remnant receptors. Formed of several curved helices connected via semiflexible hinges, so that it can wrap tightly around the curved micelle surface and easily adapt to the different diameters of its natural binding partners.</text>
</comment>
<evidence type="ECO:0000313" key="16">
    <source>
        <dbReference type="RefSeq" id="XP_019502927.1"/>
    </source>
</evidence>
<dbReference type="GO" id="GO:0010989">
    <property type="term" value="P:negative regulation of low-density lipoprotein particle clearance"/>
    <property type="evidence" value="ECO:0007669"/>
    <property type="project" value="TreeGrafter"/>
</dbReference>
<dbReference type="GO" id="GO:0016042">
    <property type="term" value="P:lipid catabolic process"/>
    <property type="evidence" value="ECO:0007669"/>
    <property type="project" value="UniProtKB-KW"/>
</dbReference>